<dbReference type="AlphaFoldDB" id="B7P0R3"/>
<dbReference type="InParanoid" id="B7P0R3"/>
<evidence type="ECO:0008006" key="5">
    <source>
        <dbReference type="Google" id="ProtNLM"/>
    </source>
</evidence>
<protein>
    <recommendedName>
        <fullName evidence="5">Transmembrane protein</fullName>
    </recommendedName>
</protein>
<evidence type="ECO:0000256" key="1">
    <source>
        <dbReference type="SAM" id="Phobius"/>
    </source>
</evidence>
<dbReference type="EMBL" id="DS612847">
    <property type="protein sequence ID" value="EEC00191.1"/>
    <property type="molecule type" value="Genomic_DNA"/>
</dbReference>
<dbReference type="PaxDb" id="6945-B7P0R3"/>
<dbReference type="EMBL" id="ABJB010710307">
    <property type="status" value="NOT_ANNOTATED_CDS"/>
    <property type="molecule type" value="Genomic_DNA"/>
</dbReference>
<keyword evidence="1" id="KW-0472">Membrane</keyword>
<dbReference type="VEuPathDB" id="VectorBase:ISCI016245"/>
<dbReference type="HOGENOM" id="CLU_1654050_0_0_1"/>
<dbReference type="EnsemblMetazoa" id="ISCW016245-RA">
    <property type="protein sequence ID" value="ISCW016245-PA"/>
    <property type="gene ID" value="ISCW016245"/>
</dbReference>
<reference evidence="3" key="2">
    <citation type="submission" date="2020-05" db="UniProtKB">
        <authorList>
            <consortium name="EnsemblMetazoa"/>
        </authorList>
    </citation>
    <scope>IDENTIFICATION</scope>
    <source>
        <strain evidence="3">wikel</strain>
    </source>
</reference>
<dbReference type="Proteomes" id="UP000001555">
    <property type="component" value="Unassembled WGS sequence"/>
</dbReference>
<evidence type="ECO:0000313" key="3">
    <source>
        <dbReference type="EnsemblMetazoa" id="ISCW016245-PA"/>
    </source>
</evidence>
<keyword evidence="1" id="KW-1133">Transmembrane helix</keyword>
<feature type="transmembrane region" description="Helical" evidence="1">
    <location>
        <begin position="58"/>
        <end position="82"/>
    </location>
</feature>
<evidence type="ECO:0000313" key="4">
    <source>
        <dbReference type="Proteomes" id="UP000001555"/>
    </source>
</evidence>
<accession>B7P0R3</accession>
<sequence>MLCTIVKKIDRSRPTLPRLCRLPTLVSFRLLVCLCLPAGFTVFSLASTFHVCLAGSQYSVRALAILLELSVTLCLFVLAFLLRSSGGRLLLCLCVVLRLPLLDPCHQSVPLPVWARSIANKSAGNEGRRTLFLILRKQWLRFLSWTSNCSFFVFLRLSGA</sequence>
<feature type="transmembrane region" description="Helical" evidence="1">
    <location>
        <begin position="21"/>
        <end position="46"/>
    </location>
</feature>
<name>B7P0R3_IXOSC</name>
<keyword evidence="4" id="KW-1185">Reference proteome</keyword>
<organism>
    <name type="scientific">Ixodes scapularis</name>
    <name type="common">Black-legged tick</name>
    <name type="synonym">Deer tick</name>
    <dbReference type="NCBI Taxonomy" id="6945"/>
    <lineage>
        <taxon>Eukaryota</taxon>
        <taxon>Metazoa</taxon>
        <taxon>Ecdysozoa</taxon>
        <taxon>Arthropoda</taxon>
        <taxon>Chelicerata</taxon>
        <taxon>Arachnida</taxon>
        <taxon>Acari</taxon>
        <taxon>Parasitiformes</taxon>
        <taxon>Ixodida</taxon>
        <taxon>Ixodoidea</taxon>
        <taxon>Ixodidae</taxon>
        <taxon>Ixodinae</taxon>
        <taxon>Ixodes</taxon>
    </lineage>
</organism>
<reference evidence="2 4" key="1">
    <citation type="submission" date="2008-03" db="EMBL/GenBank/DDBJ databases">
        <title>Annotation of Ixodes scapularis.</title>
        <authorList>
            <consortium name="Ixodes scapularis Genome Project Consortium"/>
            <person name="Caler E."/>
            <person name="Hannick L.I."/>
            <person name="Bidwell S."/>
            <person name="Joardar V."/>
            <person name="Thiagarajan M."/>
            <person name="Amedeo P."/>
            <person name="Galinsky K.J."/>
            <person name="Schobel S."/>
            <person name="Inman J."/>
            <person name="Hostetler J."/>
            <person name="Miller J."/>
            <person name="Hammond M."/>
            <person name="Megy K."/>
            <person name="Lawson D."/>
            <person name="Kodira C."/>
            <person name="Sutton G."/>
            <person name="Meyer J."/>
            <person name="Hill C.A."/>
            <person name="Birren B."/>
            <person name="Nene V."/>
            <person name="Collins F."/>
            <person name="Alarcon-Chaidez F."/>
            <person name="Wikel S."/>
            <person name="Strausberg R."/>
        </authorList>
    </citation>
    <scope>NUCLEOTIDE SEQUENCE [LARGE SCALE GENOMIC DNA]</scope>
    <source>
        <strain evidence="4">Wikel</strain>
        <strain evidence="2">Wikel colony</strain>
    </source>
</reference>
<evidence type="ECO:0000313" key="2">
    <source>
        <dbReference type="EMBL" id="EEC00191.1"/>
    </source>
</evidence>
<dbReference type="VEuPathDB" id="VectorBase:ISCW016245"/>
<keyword evidence="1" id="KW-0812">Transmembrane</keyword>
<gene>
    <name evidence="2" type="ORF">IscW_ISCW016245</name>
</gene>
<proteinExistence type="predicted"/>